<evidence type="ECO:0000256" key="1">
    <source>
        <dbReference type="SAM" id="Phobius"/>
    </source>
</evidence>
<dbReference type="EMBL" id="CP080635">
    <property type="protein sequence ID" value="QYX74253.1"/>
    <property type="molecule type" value="Genomic_DNA"/>
</dbReference>
<dbReference type="Proteomes" id="UP000827084">
    <property type="component" value="Chromosome"/>
</dbReference>
<feature type="transmembrane region" description="Helical" evidence="1">
    <location>
        <begin position="44"/>
        <end position="63"/>
    </location>
</feature>
<dbReference type="GeneID" id="67443104"/>
<protein>
    <submittedName>
        <fullName evidence="2">Uncharacterized protein</fullName>
    </submittedName>
</protein>
<keyword evidence="1" id="KW-1133">Transmembrane helix</keyword>
<proteinExistence type="predicted"/>
<keyword evidence="1" id="KW-0812">Transmembrane</keyword>
<name>A0ABX8XGA7_SHEPU</name>
<dbReference type="RefSeq" id="WP_011789723.1">
    <property type="nucleotide sequence ID" value="NZ_BMPK01000002.1"/>
</dbReference>
<sequence length="122" mass="13475">MLNPAVIPLVPIIGALTANLTELIRGESKIWHPEMEIGIKTFTFAITAYVAIWFALLVTAIYSGGTSDMLAGFEVLGFFLLGLGIYTFAKCSRFITRSLQLWIYRLALPCLLVCCTLITHFG</sequence>
<keyword evidence="3" id="KW-1185">Reference proteome</keyword>
<organism evidence="2 3">
    <name type="scientific">Shewanella putrefaciens</name>
    <name type="common">Pseudomonas putrefaciens</name>
    <dbReference type="NCBI Taxonomy" id="24"/>
    <lineage>
        <taxon>Bacteria</taxon>
        <taxon>Pseudomonadati</taxon>
        <taxon>Pseudomonadota</taxon>
        <taxon>Gammaproteobacteria</taxon>
        <taxon>Alteromonadales</taxon>
        <taxon>Shewanellaceae</taxon>
        <taxon>Shewanella</taxon>
    </lineage>
</organism>
<evidence type="ECO:0000313" key="3">
    <source>
        <dbReference type="Proteomes" id="UP000827084"/>
    </source>
</evidence>
<evidence type="ECO:0000313" key="2">
    <source>
        <dbReference type="EMBL" id="QYX74253.1"/>
    </source>
</evidence>
<feature type="transmembrane region" description="Helical" evidence="1">
    <location>
        <begin position="69"/>
        <end position="89"/>
    </location>
</feature>
<keyword evidence="1" id="KW-0472">Membrane</keyword>
<feature type="transmembrane region" description="Helical" evidence="1">
    <location>
        <begin position="101"/>
        <end position="121"/>
    </location>
</feature>
<accession>A0ABX8XGA7</accession>
<reference evidence="2 3" key="1">
    <citation type="submission" date="2021-08" db="EMBL/GenBank/DDBJ databases">
        <title>Shewanella putrefaciens YZ-J, complete genome.</title>
        <authorList>
            <person name="Yi Z."/>
        </authorList>
    </citation>
    <scope>NUCLEOTIDE SEQUENCE [LARGE SCALE GENOMIC DNA]</scope>
    <source>
        <strain evidence="2 3">YZ-J</strain>
    </source>
</reference>
<gene>
    <name evidence="2" type="ORF">K3G22_07550</name>
</gene>
<feature type="transmembrane region" description="Helical" evidence="1">
    <location>
        <begin position="6"/>
        <end position="24"/>
    </location>
</feature>